<evidence type="ECO:0000313" key="2">
    <source>
        <dbReference type="Proteomes" id="UP000504603"/>
    </source>
</evidence>
<feature type="signal peptide" evidence="1">
    <location>
        <begin position="1"/>
        <end position="24"/>
    </location>
</feature>
<dbReference type="KEGG" id="mcha:111009471"/>
<sequence>MSLKLKSLLLLLLFLIFVLPFSSGMDKPLRDTKIADKSIFKVGGIIQMNARKLMTLDIQDYDETKANNRHDPKKPGNGKP</sequence>
<dbReference type="AlphaFoldDB" id="A0A6J1C8Y2"/>
<accession>A0A6J1C8Y2</accession>
<keyword evidence="2" id="KW-1185">Reference proteome</keyword>
<dbReference type="PANTHER" id="PTHR34467">
    <property type="entry name" value="TRANSMEMBRANE PROTEIN"/>
    <property type="match status" value="1"/>
</dbReference>
<dbReference type="OrthoDB" id="1166345at2759"/>
<proteinExistence type="predicted"/>
<evidence type="ECO:0000256" key="1">
    <source>
        <dbReference type="SAM" id="SignalP"/>
    </source>
</evidence>
<organism evidence="2 3">
    <name type="scientific">Momordica charantia</name>
    <name type="common">Bitter gourd</name>
    <name type="synonym">Balsam pear</name>
    <dbReference type="NCBI Taxonomy" id="3673"/>
    <lineage>
        <taxon>Eukaryota</taxon>
        <taxon>Viridiplantae</taxon>
        <taxon>Streptophyta</taxon>
        <taxon>Embryophyta</taxon>
        <taxon>Tracheophyta</taxon>
        <taxon>Spermatophyta</taxon>
        <taxon>Magnoliopsida</taxon>
        <taxon>eudicotyledons</taxon>
        <taxon>Gunneridae</taxon>
        <taxon>Pentapetalae</taxon>
        <taxon>rosids</taxon>
        <taxon>fabids</taxon>
        <taxon>Cucurbitales</taxon>
        <taxon>Cucurbitaceae</taxon>
        <taxon>Momordiceae</taxon>
        <taxon>Momordica</taxon>
    </lineage>
</organism>
<dbReference type="GeneID" id="111009471"/>
<feature type="chain" id="PRO_5027006770" evidence="1">
    <location>
        <begin position="25"/>
        <end position="80"/>
    </location>
</feature>
<dbReference type="RefSeq" id="XP_022138250.1">
    <property type="nucleotide sequence ID" value="XM_022282558.1"/>
</dbReference>
<name>A0A6J1C8Y2_MOMCH</name>
<protein>
    <submittedName>
        <fullName evidence="3">Protein PSY2</fullName>
    </submittedName>
</protein>
<reference evidence="3" key="1">
    <citation type="submission" date="2025-08" db="UniProtKB">
        <authorList>
            <consortium name="RefSeq"/>
        </authorList>
    </citation>
    <scope>IDENTIFICATION</scope>
    <source>
        <strain evidence="3">OHB3-1</strain>
    </source>
</reference>
<gene>
    <name evidence="3" type="primary">LOC111009471</name>
</gene>
<keyword evidence="1" id="KW-0732">Signal</keyword>
<dbReference type="PANTHER" id="PTHR34467:SF7">
    <property type="entry name" value="TRANSMEMBRANE PROTEIN"/>
    <property type="match status" value="1"/>
</dbReference>
<evidence type="ECO:0000313" key="3">
    <source>
        <dbReference type="RefSeq" id="XP_022138250.1"/>
    </source>
</evidence>
<dbReference type="Proteomes" id="UP000504603">
    <property type="component" value="Unplaced"/>
</dbReference>